<organism evidence="1 2">
    <name type="scientific">Chionoecetes opilio</name>
    <name type="common">Atlantic snow crab</name>
    <name type="synonym">Cancer opilio</name>
    <dbReference type="NCBI Taxonomy" id="41210"/>
    <lineage>
        <taxon>Eukaryota</taxon>
        <taxon>Metazoa</taxon>
        <taxon>Ecdysozoa</taxon>
        <taxon>Arthropoda</taxon>
        <taxon>Crustacea</taxon>
        <taxon>Multicrustacea</taxon>
        <taxon>Malacostraca</taxon>
        <taxon>Eumalacostraca</taxon>
        <taxon>Eucarida</taxon>
        <taxon>Decapoda</taxon>
        <taxon>Pleocyemata</taxon>
        <taxon>Brachyura</taxon>
        <taxon>Eubrachyura</taxon>
        <taxon>Majoidea</taxon>
        <taxon>Majidae</taxon>
        <taxon>Chionoecetes</taxon>
    </lineage>
</organism>
<protein>
    <submittedName>
        <fullName evidence="1">Uncharacterized protein</fullName>
    </submittedName>
</protein>
<evidence type="ECO:0000313" key="2">
    <source>
        <dbReference type="Proteomes" id="UP000770661"/>
    </source>
</evidence>
<keyword evidence="2" id="KW-1185">Reference proteome</keyword>
<reference evidence="1" key="1">
    <citation type="submission" date="2020-07" db="EMBL/GenBank/DDBJ databases">
        <title>The High-quality genome of the commercially important snow crab, Chionoecetes opilio.</title>
        <authorList>
            <person name="Jeong J.-H."/>
            <person name="Ryu S."/>
        </authorList>
    </citation>
    <scope>NUCLEOTIDE SEQUENCE</scope>
    <source>
        <strain evidence="1">MADBK_172401_WGS</strain>
        <tissue evidence="1">Digestive gland</tissue>
    </source>
</reference>
<sequence length="159" mass="17783">MRRGDEGSERALQEVAALLEKEVARGVISPEVEKKLLEKPFFPPSTMDPRTVPSLHRLRLGYLGTTQMMNEAPNPCEHCLEVEESQLLHYVLHCPSTARLRLYRHTTYPREVETAASVLAARDWVAGGSRELIYSRGAVSGELHRTVEPSVAPQYTTTG</sequence>
<gene>
    <name evidence="1" type="ORF">GWK47_037222</name>
</gene>
<accession>A0A8J5CMP7</accession>
<comment type="caution">
    <text evidence="1">The sequence shown here is derived from an EMBL/GenBank/DDBJ whole genome shotgun (WGS) entry which is preliminary data.</text>
</comment>
<dbReference type="AlphaFoldDB" id="A0A8J5CMP7"/>
<dbReference type="Proteomes" id="UP000770661">
    <property type="component" value="Unassembled WGS sequence"/>
</dbReference>
<evidence type="ECO:0000313" key="1">
    <source>
        <dbReference type="EMBL" id="KAG0726123.1"/>
    </source>
</evidence>
<dbReference type="EMBL" id="JACEEZ010004802">
    <property type="protein sequence ID" value="KAG0726123.1"/>
    <property type="molecule type" value="Genomic_DNA"/>
</dbReference>
<proteinExistence type="predicted"/>
<name>A0A8J5CMP7_CHIOP</name>